<evidence type="ECO:0000256" key="2">
    <source>
        <dbReference type="ARBA" id="ARBA00022448"/>
    </source>
</evidence>
<keyword evidence="3" id="KW-0547">Nucleotide-binding</keyword>
<comment type="similarity">
    <text evidence="1">Belongs to the ABC transporter superfamily.</text>
</comment>
<sequence>MLEVKNVDAGYGKINILNDLSLKARENNLTLLIGPNGAGKSTLLKAIFGFVKTSKGSIEYNGKDISSLPSHQLVDHGISFLLQRVSVFPELTINENLKLGAWAFKKDKQKVTQQLEAMYDKFDVLKQKRNEKAGLMSGGQKRTLEIARMLMSNPKMLLIDEPSAGLSPKIAKEVYQILHGLKDDGITLLMVDQNIRDSIGYSDYVYVLEQGSVSSESKASEVEANLKEVVQSWLKF</sequence>
<name>A0A6A8D5Z9_9BACI</name>
<organism evidence="7 8">
    <name type="scientific">Aquibacillus halophilus</name>
    <dbReference type="NCBI Taxonomy" id="930132"/>
    <lineage>
        <taxon>Bacteria</taxon>
        <taxon>Bacillati</taxon>
        <taxon>Bacillota</taxon>
        <taxon>Bacilli</taxon>
        <taxon>Bacillales</taxon>
        <taxon>Bacillaceae</taxon>
        <taxon>Aquibacillus</taxon>
    </lineage>
</organism>
<dbReference type="SMART" id="SM00382">
    <property type="entry name" value="AAA"/>
    <property type="match status" value="1"/>
</dbReference>
<evidence type="ECO:0000256" key="3">
    <source>
        <dbReference type="ARBA" id="ARBA00022741"/>
    </source>
</evidence>
<dbReference type="GO" id="GO:0016887">
    <property type="term" value="F:ATP hydrolysis activity"/>
    <property type="evidence" value="ECO:0007669"/>
    <property type="project" value="InterPro"/>
</dbReference>
<evidence type="ECO:0000256" key="5">
    <source>
        <dbReference type="ARBA" id="ARBA00022970"/>
    </source>
</evidence>
<keyword evidence="5" id="KW-0029">Amino-acid transport</keyword>
<evidence type="ECO:0000313" key="7">
    <source>
        <dbReference type="EMBL" id="MRH41195.1"/>
    </source>
</evidence>
<keyword evidence="2" id="KW-0813">Transport</keyword>
<feature type="domain" description="ABC transporter" evidence="6">
    <location>
        <begin position="2"/>
        <end position="235"/>
    </location>
</feature>
<dbReference type="CDD" id="cd03224">
    <property type="entry name" value="ABC_TM1139_LivF_branched"/>
    <property type="match status" value="1"/>
</dbReference>
<dbReference type="RefSeq" id="WP_153734860.1">
    <property type="nucleotide sequence ID" value="NZ_WJNG01000001.1"/>
</dbReference>
<dbReference type="EMBL" id="WJNG01000001">
    <property type="protein sequence ID" value="MRH41195.1"/>
    <property type="molecule type" value="Genomic_DNA"/>
</dbReference>
<evidence type="ECO:0000259" key="6">
    <source>
        <dbReference type="PROSITE" id="PS50893"/>
    </source>
</evidence>
<dbReference type="InterPro" id="IPR003439">
    <property type="entry name" value="ABC_transporter-like_ATP-bd"/>
</dbReference>
<dbReference type="Proteomes" id="UP000799092">
    <property type="component" value="Unassembled WGS sequence"/>
</dbReference>
<dbReference type="PROSITE" id="PS50893">
    <property type="entry name" value="ABC_TRANSPORTER_2"/>
    <property type="match status" value="1"/>
</dbReference>
<protein>
    <submittedName>
        <fullName evidence="7">ATP-binding cassette domain-containing protein</fullName>
    </submittedName>
</protein>
<comment type="caution">
    <text evidence="7">The sequence shown here is derived from an EMBL/GenBank/DDBJ whole genome shotgun (WGS) entry which is preliminary data.</text>
</comment>
<evidence type="ECO:0000313" key="8">
    <source>
        <dbReference type="Proteomes" id="UP000799092"/>
    </source>
</evidence>
<reference evidence="7" key="1">
    <citation type="submission" date="2019-11" db="EMBL/GenBank/DDBJ databases">
        <authorList>
            <person name="Li J."/>
        </authorList>
    </citation>
    <scope>NUCLEOTIDE SEQUENCE</scope>
    <source>
        <strain evidence="7">B6B</strain>
    </source>
</reference>
<dbReference type="PANTHER" id="PTHR43820:SF7">
    <property type="entry name" value="BRANCHED-CHAIN AMINO ACID TRANSPORT ATP-BINDING PROTEIN LIVF-RELATED"/>
    <property type="match status" value="1"/>
</dbReference>
<dbReference type="PANTHER" id="PTHR43820">
    <property type="entry name" value="HIGH-AFFINITY BRANCHED-CHAIN AMINO ACID TRANSPORT ATP-BINDING PROTEIN LIVF"/>
    <property type="match status" value="1"/>
</dbReference>
<evidence type="ECO:0000256" key="4">
    <source>
        <dbReference type="ARBA" id="ARBA00022840"/>
    </source>
</evidence>
<dbReference type="SUPFAM" id="SSF52540">
    <property type="entry name" value="P-loop containing nucleoside triphosphate hydrolases"/>
    <property type="match status" value="1"/>
</dbReference>
<dbReference type="GO" id="GO:0015658">
    <property type="term" value="F:branched-chain amino acid transmembrane transporter activity"/>
    <property type="evidence" value="ECO:0007669"/>
    <property type="project" value="TreeGrafter"/>
</dbReference>
<dbReference type="AlphaFoldDB" id="A0A6A8D5Z9"/>
<accession>A0A6A8D5Z9</accession>
<dbReference type="InterPro" id="IPR052156">
    <property type="entry name" value="BCAA_Transport_ATP-bd_LivF"/>
</dbReference>
<dbReference type="OrthoDB" id="9776369at2"/>
<evidence type="ECO:0000256" key="1">
    <source>
        <dbReference type="ARBA" id="ARBA00005417"/>
    </source>
</evidence>
<dbReference type="InterPro" id="IPR003593">
    <property type="entry name" value="AAA+_ATPase"/>
</dbReference>
<dbReference type="GO" id="GO:0005524">
    <property type="term" value="F:ATP binding"/>
    <property type="evidence" value="ECO:0007669"/>
    <property type="project" value="UniProtKB-KW"/>
</dbReference>
<proteinExistence type="inferred from homology"/>
<keyword evidence="8" id="KW-1185">Reference proteome</keyword>
<dbReference type="GO" id="GO:0015807">
    <property type="term" value="P:L-amino acid transport"/>
    <property type="evidence" value="ECO:0007669"/>
    <property type="project" value="TreeGrafter"/>
</dbReference>
<dbReference type="InterPro" id="IPR027417">
    <property type="entry name" value="P-loop_NTPase"/>
</dbReference>
<gene>
    <name evidence="7" type="ORF">GH741_00725</name>
</gene>
<dbReference type="Gene3D" id="3.40.50.300">
    <property type="entry name" value="P-loop containing nucleotide triphosphate hydrolases"/>
    <property type="match status" value="1"/>
</dbReference>
<dbReference type="Pfam" id="PF00005">
    <property type="entry name" value="ABC_tran"/>
    <property type="match status" value="1"/>
</dbReference>
<keyword evidence="4 7" id="KW-0067">ATP-binding</keyword>